<evidence type="ECO:0000256" key="1">
    <source>
        <dbReference type="SAM" id="MobiDB-lite"/>
    </source>
</evidence>
<dbReference type="Proteomes" id="UP000233551">
    <property type="component" value="Unassembled WGS sequence"/>
</dbReference>
<organism evidence="2 3">
    <name type="scientific">Punica granatum</name>
    <name type="common">Pomegranate</name>
    <dbReference type="NCBI Taxonomy" id="22663"/>
    <lineage>
        <taxon>Eukaryota</taxon>
        <taxon>Viridiplantae</taxon>
        <taxon>Streptophyta</taxon>
        <taxon>Embryophyta</taxon>
        <taxon>Tracheophyta</taxon>
        <taxon>Spermatophyta</taxon>
        <taxon>Magnoliopsida</taxon>
        <taxon>eudicotyledons</taxon>
        <taxon>Gunneridae</taxon>
        <taxon>Pentapetalae</taxon>
        <taxon>rosids</taxon>
        <taxon>malvids</taxon>
        <taxon>Myrtales</taxon>
        <taxon>Lythraceae</taxon>
        <taxon>Punica</taxon>
    </lineage>
</organism>
<reference evidence="2 3" key="1">
    <citation type="submission" date="2017-11" db="EMBL/GenBank/DDBJ databases">
        <title>De-novo sequencing of pomegranate (Punica granatum L.) genome.</title>
        <authorList>
            <person name="Akparov Z."/>
            <person name="Amiraslanov A."/>
            <person name="Hajiyeva S."/>
            <person name="Abbasov M."/>
            <person name="Kaur K."/>
            <person name="Hamwieh A."/>
            <person name="Solovyev V."/>
            <person name="Salamov A."/>
            <person name="Braich B."/>
            <person name="Kosarev P."/>
            <person name="Mahmoud A."/>
            <person name="Hajiyev E."/>
            <person name="Babayeva S."/>
            <person name="Izzatullayeva V."/>
            <person name="Mammadov A."/>
            <person name="Mammadov A."/>
            <person name="Sharifova S."/>
            <person name="Ojaghi J."/>
            <person name="Eynullazada K."/>
            <person name="Bayramov B."/>
            <person name="Abdulazimova A."/>
            <person name="Shahmuradov I."/>
        </authorList>
    </citation>
    <scope>NUCLEOTIDE SEQUENCE [LARGE SCALE GENOMIC DNA]</scope>
    <source>
        <strain evidence="3">cv. AG2017</strain>
        <tissue evidence="2">Leaf</tissue>
    </source>
</reference>
<feature type="region of interest" description="Disordered" evidence="1">
    <location>
        <begin position="52"/>
        <end position="125"/>
    </location>
</feature>
<feature type="compositionally biased region" description="Low complexity" evidence="1">
    <location>
        <begin position="79"/>
        <end position="113"/>
    </location>
</feature>
<sequence>MGRLWGRRDSKPRHRETLSSNLERPELEKNSRLTHSRDWTLVLGDDFSLSDLDFPGAHTLSPSRFPKNGKPIAQIPSLGPSARRPAAQSSSGSPVQQRPDPVQQRQPVSVRPSLAASKSPAVHSA</sequence>
<feature type="compositionally biased region" description="Basic and acidic residues" evidence="1">
    <location>
        <begin position="23"/>
        <end position="33"/>
    </location>
</feature>
<feature type="region of interest" description="Disordered" evidence="1">
    <location>
        <begin position="1"/>
        <end position="33"/>
    </location>
</feature>
<evidence type="ECO:0000313" key="3">
    <source>
        <dbReference type="Proteomes" id="UP000233551"/>
    </source>
</evidence>
<dbReference type="AlphaFoldDB" id="A0A2I0KJP8"/>
<gene>
    <name evidence="2" type="ORF">CRG98_011612</name>
</gene>
<evidence type="ECO:0000313" key="2">
    <source>
        <dbReference type="EMBL" id="PKI68016.1"/>
    </source>
</evidence>
<accession>A0A2I0KJP8</accession>
<keyword evidence="3" id="KW-1185">Reference proteome</keyword>
<proteinExistence type="predicted"/>
<comment type="caution">
    <text evidence="2">The sequence shown here is derived from an EMBL/GenBank/DDBJ whole genome shotgun (WGS) entry which is preliminary data.</text>
</comment>
<protein>
    <submittedName>
        <fullName evidence="2">Uncharacterized protein</fullName>
    </submittedName>
</protein>
<dbReference type="EMBL" id="PGOL01000571">
    <property type="protein sequence ID" value="PKI68016.1"/>
    <property type="molecule type" value="Genomic_DNA"/>
</dbReference>
<name>A0A2I0KJP8_PUNGR</name>